<keyword evidence="2" id="KW-0732">Signal</keyword>
<organism evidence="4 5">
    <name type="scientific">Blautia obeum</name>
    <dbReference type="NCBI Taxonomy" id="40520"/>
    <lineage>
        <taxon>Bacteria</taxon>
        <taxon>Bacillati</taxon>
        <taxon>Bacillota</taxon>
        <taxon>Clostridia</taxon>
        <taxon>Lachnospirales</taxon>
        <taxon>Lachnospiraceae</taxon>
        <taxon>Blautia</taxon>
    </lineage>
</organism>
<dbReference type="InterPro" id="IPR003343">
    <property type="entry name" value="Big_2"/>
</dbReference>
<feature type="domain" description="BIG2" evidence="3">
    <location>
        <begin position="1028"/>
        <end position="1105"/>
    </location>
</feature>
<dbReference type="SMART" id="SM00635">
    <property type="entry name" value="BID_2"/>
    <property type="match status" value="3"/>
</dbReference>
<evidence type="ECO:0000313" key="4">
    <source>
        <dbReference type="EMBL" id="CUP41875.1"/>
    </source>
</evidence>
<dbReference type="Proteomes" id="UP000095413">
    <property type="component" value="Unassembled WGS sequence"/>
</dbReference>
<feature type="domain" description="BIG2" evidence="3">
    <location>
        <begin position="1168"/>
        <end position="1245"/>
    </location>
</feature>
<sequence>MRKRIYAWFMTLVLSITSISSTSIIYADDFSDETEVMTEDEGTEEEDITDDSEIDFDSEEDASINEEQIEEDESEESQDEVTIEQEISEEEEAEVSFDDGVEESDIEAVGDSAQNTYGNFGYEKYNGGIRITNYTGTENSVSVPAEINGKKVTDIDSEVFAGHSELKGITLPEGLEYIGYRFIAGTEITSLTVPSTVKWGGKDTYEGKTDGVTAGALHLEEVTFTEGMQTIPERFCSNMTENKNIQRVIIPESVTMIDTCAFNKCSGIEEIKIGKNVRIIGSGAFTNCANLKKIIFEESDKDELAGETYQLELAWNVFMNDISLEAVKFPKHTKNIGGCIFKGCENLKSIELPEGIENIDQRFISGTKIRQLTIPSTIENGDLWYPKGLGIIDGALYLKEIQFVDGVHTIPDYFCSYENENDSLKKVIIPESVTSIGDNTFYNCKNITIYGYSGSYAETYAVAHNIPFESLGDVIGSHEYDYSSTLDQWLLDKGTSNSMNYLIHGDNFLCTQSVAYYDSSNSEKLVETMSNMIYRGLDGWRDIFIKDTTKEQARDVLLALLKEQESEVSMLAKAEAGEKYAGIFVDSFKNANWAFAVNYGLNSEEINSLAELCTKDQIAEFLKSGKDVTISAYLQMKGGYSSDSKVVKCIESFAKSKTFINRVVEGADFISDATKVLSLGEKTINNYYDIQRLLNADKMYEEMLLFIAKDTGSVPVKNAAQELYNALHGGWRELTNLLAGDIENEVANKVYDKLVEKVIAALPYGEIIKTSLHYSVDLSNLLFKTDDVQKQKDNMRCIAYIGSSISRWLINTRMEYLTGADSTKAENAKKTVYAYYMLLKIRMVGEENLQKMMETARISWKGAYGASKGISETLKSNLQWMKASGVLKEMSTSVVACPVDVEIYDVSGNLIHTMKDGVEESGTIGNIYYSVVHEPVKDDYIKIVRLPVNSGYSLKCKAVDLGMVDFHTSTISDDGSEVQKSVFNIPVQKGNEIQISAISEEKTKCELIKDDKVVKEYEGQTSSEQYVSVTSIQINKKDLSLKEGERELIDFNILPSNATVPQVNWTSSDESVAEVSANGVVSAKKAGKTVIRGVADKENNITVEVSVTVLSESKDDQTGKDDHTTTECKHSWSKWKTLNKATVFKGETQKRTCSKCKKTEKRTLNNKVKPVIALNTTSVTLKVKQSTTGLKITKMANGDSVASWKSSNTKVVKVSGNGKLTAQKKTGKATVTVKLKSGIEKKIIVKVQKSNVKTTKITGIGKNTTLKMKQKMTLKPVRLPFTSMEKITFKSSNNKVATVNSKGVITAKKKGKVTITVKSGKKTVKIKVTVK</sequence>
<dbReference type="Pfam" id="PF13306">
    <property type="entry name" value="LRR_5"/>
    <property type="match status" value="2"/>
</dbReference>
<proteinExistence type="predicted"/>
<evidence type="ECO:0000256" key="2">
    <source>
        <dbReference type="SAM" id="SignalP"/>
    </source>
</evidence>
<gene>
    <name evidence="4" type="ORF">ERS852533_01283</name>
</gene>
<dbReference type="SUPFAM" id="SSF49373">
    <property type="entry name" value="Invasin/intimin cell-adhesion fragments"/>
    <property type="match status" value="3"/>
</dbReference>
<accession>A0A174N6Y9</accession>
<feature type="region of interest" description="Disordered" evidence="1">
    <location>
        <begin position="34"/>
        <end position="80"/>
    </location>
</feature>
<dbReference type="Gene3D" id="3.80.10.10">
    <property type="entry name" value="Ribonuclease Inhibitor"/>
    <property type="match status" value="3"/>
</dbReference>
<reference evidence="4 5" key="1">
    <citation type="submission" date="2015-09" db="EMBL/GenBank/DDBJ databases">
        <authorList>
            <consortium name="Pathogen Informatics"/>
        </authorList>
    </citation>
    <scope>NUCLEOTIDE SEQUENCE [LARGE SCALE GENOMIC DNA]</scope>
    <source>
        <strain evidence="4 5">2789STDY5834921</strain>
    </source>
</reference>
<feature type="signal peptide" evidence="2">
    <location>
        <begin position="1"/>
        <end position="27"/>
    </location>
</feature>
<dbReference type="InterPro" id="IPR008964">
    <property type="entry name" value="Invasin/intimin_cell_adhesion"/>
</dbReference>
<evidence type="ECO:0000256" key="1">
    <source>
        <dbReference type="SAM" id="MobiDB-lite"/>
    </source>
</evidence>
<dbReference type="InterPro" id="IPR053139">
    <property type="entry name" value="Surface_bspA-like"/>
</dbReference>
<dbReference type="InterPro" id="IPR026906">
    <property type="entry name" value="LRR_5"/>
</dbReference>
<evidence type="ECO:0000259" key="3">
    <source>
        <dbReference type="SMART" id="SM00635"/>
    </source>
</evidence>
<dbReference type="Gene3D" id="2.60.40.1080">
    <property type="match status" value="3"/>
</dbReference>
<dbReference type="PANTHER" id="PTHR45661:SF3">
    <property type="entry name" value="IG-LIKE DOMAIN-CONTAINING PROTEIN"/>
    <property type="match status" value="1"/>
</dbReference>
<feature type="chain" id="PRO_5008028783" evidence="2">
    <location>
        <begin position="28"/>
        <end position="1331"/>
    </location>
</feature>
<protein>
    <submittedName>
        <fullName evidence="4">Bacterial Ig-like domain (Group 2)</fullName>
    </submittedName>
</protein>
<dbReference type="SUPFAM" id="SSF52058">
    <property type="entry name" value="L domain-like"/>
    <property type="match status" value="1"/>
</dbReference>
<dbReference type="InterPro" id="IPR032675">
    <property type="entry name" value="LRR_dom_sf"/>
</dbReference>
<name>A0A174N6Y9_9FIRM</name>
<feature type="domain" description="BIG2" evidence="3">
    <location>
        <begin position="1253"/>
        <end position="1329"/>
    </location>
</feature>
<dbReference type="PANTHER" id="PTHR45661">
    <property type="entry name" value="SURFACE ANTIGEN"/>
    <property type="match status" value="1"/>
</dbReference>
<dbReference type="OrthoDB" id="1824119at2"/>
<dbReference type="EMBL" id="CZBA01000006">
    <property type="protein sequence ID" value="CUP41875.1"/>
    <property type="molecule type" value="Genomic_DNA"/>
</dbReference>
<dbReference type="Pfam" id="PF02368">
    <property type="entry name" value="Big_2"/>
    <property type="match status" value="2"/>
</dbReference>
<dbReference type="RefSeq" id="WP_055055754.1">
    <property type="nucleotide sequence ID" value="NZ_CZBA01000006.1"/>
</dbReference>
<evidence type="ECO:0000313" key="5">
    <source>
        <dbReference type="Proteomes" id="UP000095413"/>
    </source>
</evidence>